<proteinExistence type="predicted"/>
<dbReference type="PATRIC" id="fig|28037.233.peg.1561"/>
<accession>A0A139PPZ3</accession>
<dbReference type="GO" id="GO:0015031">
    <property type="term" value="P:protein transport"/>
    <property type="evidence" value="ECO:0007669"/>
    <property type="project" value="InterPro"/>
</dbReference>
<name>A0A139PPZ3_STRMT</name>
<dbReference type="NCBIfam" id="TIGR03711">
    <property type="entry name" value="acc_sec_asp3"/>
    <property type="match status" value="1"/>
</dbReference>
<dbReference type="Pfam" id="PF15432">
    <property type="entry name" value="Sec-ASP3"/>
    <property type="match status" value="1"/>
</dbReference>
<evidence type="ECO:0000313" key="1">
    <source>
        <dbReference type="EMBL" id="KXT92221.1"/>
    </source>
</evidence>
<reference evidence="1 2" key="1">
    <citation type="submission" date="2016-01" db="EMBL/GenBank/DDBJ databases">
        <title>Highly variable Streptococcus oralis are common among viridans streptococci isolated from primates.</title>
        <authorList>
            <person name="Denapaite D."/>
            <person name="Rieger M."/>
            <person name="Koendgen S."/>
            <person name="Brueckner R."/>
            <person name="Ochigava I."/>
            <person name="Kappeler P."/>
            <person name="Maetz-Rensing K."/>
            <person name="Leendertz F."/>
            <person name="Hakenbeck R."/>
        </authorList>
    </citation>
    <scope>NUCLEOTIDE SEQUENCE [LARGE SCALE GENOMIC DNA]</scope>
    <source>
        <strain evidence="1 2">DD26</strain>
    </source>
</reference>
<comment type="caution">
    <text evidence="1">The sequence shown here is derived from an EMBL/GenBank/DDBJ whole genome shotgun (WGS) entry which is preliminary data.</text>
</comment>
<organism evidence="1 2">
    <name type="scientific">Streptococcus mitis</name>
    <dbReference type="NCBI Taxonomy" id="28037"/>
    <lineage>
        <taxon>Bacteria</taxon>
        <taxon>Bacillati</taxon>
        <taxon>Bacillota</taxon>
        <taxon>Bacilli</taxon>
        <taxon>Lactobacillales</taxon>
        <taxon>Streptococcaceae</taxon>
        <taxon>Streptococcus</taxon>
        <taxon>Streptococcus mitis group</taxon>
    </lineage>
</organism>
<evidence type="ECO:0000313" key="2">
    <source>
        <dbReference type="Proteomes" id="UP000070458"/>
    </source>
</evidence>
<sequence length="146" mass="17312">MLIKQRENIAWGEVNGSFMYGTRVQYHSDWHIRFYNPLMTSGEVIKSWTSSVNYQAARTQPSLPLLKRNHDYRLTIDMDCQPEKGVYTKVTFFDRYNEILEEKVEKVKIFDFTYPDNAYTYQVSLLSAGFESLDFYSFSIKELNRV</sequence>
<gene>
    <name evidence="1" type="ORF">SMIDD26_01329</name>
</gene>
<dbReference type="AlphaFoldDB" id="A0A139PPZ3"/>
<dbReference type="Proteomes" id="UP000070458">
    <property type="component" value="Unassembled WGS sequence"/>
</dbReference>
<dbReference type="RefSeq" id="WP_061439668.1">
    <property type="nucleotide sequence ID" value="NZ_KQ970288.1"/>
</dbReference>
<protein>
    <submittedName>
        <fullName evidence="1">Accessory secretory protein Asp3</fullName>
    </submittedName>
</protein>
<dbReference type="EMBL" id="LQOD01000307">
    <property type="protein sequence ID" value="KXT92221.1"/>
    <property type="molecule type" value="Genomic_DNA"/>
</dbReference>
<dbReference type="OrthoDB" id="2042927at2"/>
<dbReference type="InterPro" id="IPR022259">
    <property type="entry name" value="Acessory_Sec_prot_Asp3"/>
</dbReference>